<evidence type="ECO:0000313" key="3">
    <source>
        <dbReference type="EMBL" id="POP54303.1"/>
    </source>
</evidence>
<proteinExistence type="predicted"/>
<evidence type="ECO:0000256" key="1">
    <source>
        <dbReference type="ARBA" id="ARBA00022801"/>
    </source>
</evidence>
<organism evidence="3 4">
    <name type="scientific">Zhongshania marina</name>
    <dbReference type="NCBI Taxonomy" id="2304603"/>
    <lineage>
        <taxon>Bacteria</taxon>
        <taxon>Pseudomonadati</taxon>
        <taxon>Pseudomonadota</taxon>
        <taxon>Gammaproteobacteria</taxon>
        <taxon>Cellvibrionales</taxon>
        <taxon>Spongiibacteraceae</taxon>
        <taxon>Zhongshania</taxon>
    </lineage>
</organism>
<gene>
    <name evidence="3" type="ORF">C0068_03290</name>
</gene>
<dbReference type="InterPro" id="IPR044094">
    <property type="entry name" value="AtsA-like_MBL-fold"/>
</dbReference>
<evidence type="ECO:0000313" key="4">
    <source>
        <dbReference type="Proteomes" id="UP000237222"/>
    </source>
</evidence>
<dbReference type="SUPFAM" id="SSF56281">
    <property type="entry name" value="Metallo-hydrolase/oxidoreductase"/>
    <property type="match status" value="1"/>
</dbReference>
<dbReference type="SMART" id="SM00849">
    <property type="entry name" value="Lactamase_B"/>
    <property type="match status" value="1"/>
</dbReference>
<dbReference type="InterPro" id="IPR001279">
    <property type="entry name" value="Metallo-B-lactamas"/>
</dbReference>
<reference evidence="3" key="1">
    <citation type="submission" date="2018-01" db="EMBL/GenBank/DDBJ databases">
        <authorList>
            <person name="Yu X.-D."/>
        </authorList>
    </citation>
    <scope>NUCLEOTIDE SEQUENCE</scope>
    <source>
        <strain evidence="3">ZX-21</strain>
    </source>
</reference>
<feature type="domain" description="Metallo-beta-lactamase" evidence="2">
    <location>
        <begin position="71"/>
        <end position="276"/>
    </location>
</feature>
<sequence length="360" mass="38629">MTTRSKFSAVLLLLIVAGAGFFWKFGDPLVLKLMQRQVENTLSNRFMGELPDGLHVYICGAGSPIPDPHRAGPCTAVIAGDNLYIVDAGSGSIRNIGPAGLSAGRTKAVLLTHFHSDHIDALGELSVQRWAGGHRDEPLNVYGPTGVEQVVDGFNLAYTQDTQYRIDHHGAHTVIPSGAGLKAHSFAEMDSMGSAVIIEDEGLRITAFTVDHYPIPNAVGYRFDYKGRSVVISGDTSKNANVEAMAAGADLLLHEALSPQLVNLMQAAAKEVGAKHMAQISEDILNYHTTPQQAADIAQAAGVKYLALNHIVPGLPLRYLEKLFIQGSAKHYKGPISITRDGDFFSLPANSSDIHTDSLL</sequence>
<protein>
    <submittedName>
        <fullName evidence="3">MBL fold metallo-hydrolase</fullName>
    </submittedName>
</protein>
<comment type="caution">
    <text evidence="3">The sequence shown here is derived from an EMBL/GenBank/DDBJ whole genome shotgun (WGS) entry which is preliminary data.</text>
</comment>
<dbReference type="PANTHER" id="PTHR46018">
    <property type="entry name" value="ZINC PHOSPHODIESTERASE ELAC PROTEIN 1"/>
    <property type="match status" value="1"/>
</dbReference>
<dbReference type="EMBL" id="PQGG01000007">
    <property type="protein sequence ID" value="POP54303.1"/>
    <property type="molecule type" value="Genomic_DNA"/>
</dbReference>
<dbReference type="Proteomes" id="UP000237222">
    <property type="component" value="Unassembled WGS sequence"/>
</dbReference>
<accession>A0A2S4HJZ5</accession>
<dbReference type="AlphaFoldDB" id="A0A2S4HJZ5"/>
<dbReference type="PANTHER" id="PTHR46018:SF2">
    <property type="entry name" value="ZINC PHOSPHODIESTERASE ELAC PROTEIN 1"/>
    <property type="match status" value="1"/>
</dbReference>
<dbReference type="RefSeq" id="WP_103683064.1">
    <property type="nucleotide sequence ID" value="NZ_PQGG01000007.1"/>
</dbReference>
<dbReference type="CDD" id="cd07719">
    <property type="entry name" value="arylsulfatase_AtsA-like_MBL-fold"/>
    <property type="match status" value="1"/>
</dbReference>
<dbReference type="OrthoDB" id="9803916at2"/>
<dbReference type="InterPro" id="IPR036866">
    <property type="entry name" value="RibonucZ/Hydroxyglut_hydro"/>
</dbReference>
<dbReference type="Pfam" id="PF12706">
    <property type="entry name" value="Lactamase_B_2"/>
    <property type="match status" value="1"/>
</dbReference>
<evidence type="ECO:0000259" key="2">
    <source>
        <dbReference type="SMART" id="SM00849"/>
    </source>
</evidence>
<name>A0A2S4HJZ5_9GAMM</name>
<dbReference type="GO" id="GO:0042781">
    <property type="term" value="F:3'-tRNA processing endoribonuclease activity"/>
    <property type="evidence" value="ECO:0007669"/>
    <property type="project" value="TreeGrafter"/>
</dbReference>
<keyword evidence="1" id="KW-0378">Hydrolase</keyword>
<dbReference type="Gene3D" id="3.60.15.10">
    <property type="entry name" value="Ribonuclease Z/Hydroxyacylglutathione hydrolase-like"/>
    <property type="match status" value="1"/>
</dbReference>